<evidence type="ECO:0000313" key="4">
    <source>
        <dbReference type="Proteomes" id="UP001175228"/>
    </source>
</evidence>
<evidence type="ECO:0000256" key="2">
    <source>
        <dbReference type="SAM" id="SignalP"/>
    </source>
</evidence>
<name>A0AA39QG63_9AGAR</name>
<feature type="signal peptide" evidence="2">
    <location>
        <begin position="1"/>
        <end position="16"/>
    </location>
</feature>
<sequence>MFGAVLALAIVITVAAMKYILKQMNKVQPAVIYARRKARQGKLVRADMPYNRVDPCDSDDNIPLTSGAATDAERGNLYPFSQPYQYGSHASAEPTNVVYTPTPKVPDHEYSRI</sequence>
<organism evidence="3 4">
    <name type="scientific">Armillaria luteobubalina</name>
    <dbReference type="NCBI Taxonomy" id="153913"/>
    <lineage>
        <taxon>Eukaryota</taxon>
        <taxon>Fungi</taxon>
        <taxon>Dikarya</taxon>
        <taxon>Basidiomycota</taxon>
        <taxon>Agaricomycotina</taxon>
        <taxon>Agaricomycetes</taxon>
        <taxon>Agaricomycetidae</taxon>
        <taxon>Agaricales</taxon>
        <taxon>Marasmiineae</taxon>
        <taxon>Physalacriaceae</taxon>
        <taxon>Armillaria</taxon>
    </lineage>
</organism>
<dbReference type="Proteomes" id="UP001175228">
    <property type="component" value="Unassembled WGS sequence"/>
</dbReference>
<keyword evidence="4" id="KW-1185">Reference proteome</keyword>
<protein>
    <submittedName>
        <fullName evidence="3">Uncharacterized protein</fullName>
    </submittedName>
</protein>
<evidence type="ECO:0000256" key="1">
    <source>
        <dbReference type="SAM" id="MobiDB-lite"/>
    </source>
</evidence>
<gene>
    <name evidence="3" type="ORF">EDD18DRAFT_687420</name>
</gene>
<keyword evidence="2" id="KW-0732">Signal</keyword>
<feature type="region of interest" description="Disordered" evidence="1">
    <location>
        <begin position="92"/>
        <end position="113"/>
    </location>
</feature>
<evidence type="ECO:0000313" key="3">
    <source>
        <dbReference type="EMBL" id="KAK0502327.1"/>
    </source>
</evidence>
<reference evidence="3" key="1">
    <citation type="submission" date="2023-06" db="EMBL/GenBank/DDBJ databases">
        <authorList>
            <consortium name="Lawrence Berkeley National Laboratory"/>
            <person name="Ahrendt S."/>
            <person name="Sahu N."/>
            <person name="Indic B."/>
            <person name="Wong-Bajracharya J."/>
            <person name="Merenyi Z."/>
            <person name="Ke H.-M."/>
            <person name="Monk M."/>
            <person name="Kocsube S."/>
            <person name="Drula E."/>
            <person name="Lipzen A."/>
            <person name="Balint B."/>
            <person name="Henrissat B."/>
            <person name="Andreopoulos B."/>
            <person name="Martin F.M."/>
            <person name="Harder C.B."/>
            <person name="Rigling D."/>
            <person name="Ford K.L."/>
            <person name="Foster G.D."/>
            <person name="Pangilinan J."/>
            <person name="Papanicolaou A."/>
            <person name="Barry K."/>
            <person name="LaButti K."/>
            <person name="Viragh M."/>
            <person name="Koriabine M."/>
            <person name="Yan M."/>
            <person name="Riley R."/>
            <person name="Champramary S."/>
            <person name="Plett K.L."/>
            <person name="Tsai I.J."/>
            <person name="Slot J."/>
            <person name="Sipos G."/>
            <person name="Plett J."/>
            <person name="Nagy L.G."/>
            <person name="Grigoriev I.V."/>
        </authorList>
    </citation>
    <scope>NUCLEOTIDE SEQUENCE</scope>
    <source>
        <strain evidence="3">HWK02</strain>
    </source>
</reference>
<dbReference type="AlphaFoldDB" id="A0AA39QG63"/>
<accession>A0AA39QG63</accession>
<dbReference type="EMBL" id="JAUEPU010000005">
    <property type="protein sequence ID" value="KAK0502327.1"/>
    <property type="molecule type" value="Genomic_DNA"/>
</dbReference>
<proteinExistence type="predicted"/>
<feature type="chain" id="PRO_5041470922" evidence="2">
    <location>
        <begin position="17"/>
        <end position="113"/>
    </location>
</feature>
<feature type="region of interest" description="Disordered" evidence="1">
    <location>
        <begin position="55"/>
        <end position="76"/>
    </location>
</feature>
<comment type="caution">
    <text evidence="3">The sequence shown here is derived from an EMBL/GenBank/DDBJ whole genome shotgun (WGS) entry which is preliminary data.</text>
</comment>